<evidence type="ECO:0008006" key="4">
    <source>
        <dbReference type="Google" id="ProtNLM"/>
    </source>
</evidence>
<name>A0ABN0NJ53_9GAMM</name>
<keyword evidence="1" id="KW-0472">Membrane</keyword>
<dbReference type="EMBL" id="AHCF02000017">
    <property type="protein sequence ID" value="ERG61266.1"/>
    <property type="molecule type" value="Genomic_DNA"/>
</dbReference>
<keyword evidence="3" id="KW-1185">Reference proteome</keyword>
<protein>
    <recommendedName>
        <fullName evidence="4">TMhelix containing protein</fullName>
    </recommendedName>
</protein>
<gene>
    <name evidence="2" type="ORF">PUND_09149</name>
</gene>
<proteinExistence type="predicted"/>
<keyword evidence="1" id="KW-0812">Transmembrane</keyword>
<evidence type="ECO:0000313" key="2">
    <source>
        <dbReference type="EMBL" id="ERG61266.1"/>
    </source>
</evidence>
<reference evidence="2" key="2">
    <citation type="submission" date="2013-04" db="EMBL/GenBank/DDBJ databases">
        <title>Genome sequence of Pseudoalteromonas undina.</title>
        <authorList>
            <person name="Xie B.-B."/>
            <person name="Rong J.-C."/>
            <person name="Qin Q.-L."/>
            <person name="Shu Y.-L."/>
            <person name="Zhang Y.-Z."/>
        </authorList>
    </citation>
    <scope>NUCLEOTIDE SEQUENCE</scope>
    <source>
        <strain evidence="2">NCIMB 2128</strain>
    </source>
</reference>
<evidence type="ECO:0000256" key="1">
    <source>
        <dbReference type="SAM" id="Phobius"/>
    </source>
</evidence>
<dbReference type="Proteomes" id="UP000016534">
    <property type="component" value="Unassembled WGS sequence"/>
</dbReference>
<reference evidence="2" key="1">
    <citation type="journal article" date="2012" name="J. Bacteriol.">
        <title>Genome sequences of type strains of seven species of the marine bacterium Pseudoalteromonas.</title>
        <authorList>
            <person name="Xie B.B."/>
            <person name="Shu Y.L."/>
            <person name="Qin Q.L."/>
            <person name="Rong J.C."/>
            <person name="Zhang X.Y."/>
            <person name="Chen X.L."/>
            <person name="Shi M."/>
            <person name="He H.L."/>
            <person name="Zhou B.C."/>
            <person name="Zhang Y.Z."/>
        </authorList>
    </citation>
    <scope>NUCLEOTIDE SEQUENCE [LARGE SCALE GENOMIC DNA]</scope>
    <source>
        <strain evidence="2">NCIMB 2128</strain>
    </source>
</reference>
<organism evidence="2 3">
    <name type="scientific">Pseudoalteromonas undina</name>
    <dbReference type="NCBI Taxonomy" id="43660"/>
    <lineage>
        <taxon>Bacteria</taxon>
        <taxon>Pseudomonadati</taxon>
        <taxon>Pseudomonadota</taxon>
        <taxon>Gammaproteobacteria</taxon>
        <taxon>Alteromonadales</taxon>
        <taxon>Pseudoalteromonadaceae</taxon>
        <taxon>Pseudoalteromonas</taxon>
    </lineage>
</organism>
<feature type="transmembrane region" description="Helical" evidence="1">
    <location>
        <begin position="6"/>
        <end position="24"/>
    </location>
</feature>
<keyword evidence="1" id="KW-1133">Transmembrane helix</keyword>
<evidence type="ECO:0000313" key="3">
    <source>
        <dbReference type="Proteomes" id="UP000016534"/>
    </source>
</evidence>
<accession>A0ABN0NJ53</accession>
<comment type="caution">
    <text evidence="2">The sequence shown here is derived from an EMBL/GenBank/DDBJ whole genome shotgun (WGS) entry which is preliminary data.</text>
</comment>
<sequence length="69" mass="7916">MKPYLLAILIFGITSISVAIYLGLTYEKSTFMNSCKKEMAKQFTDNKVQANKQDIKWTCETMFINNGKL</sequence>